<gene>
    <name evidence="1" type="ORF">FTW19_16555</name>
</gene>
<organism evidence="1 2">
    <name type="scientific">Terriglobus albidus</name>
    <dbReference type="NCBI Taxonomy" id="1592106"/>
    <lineage>
        <taxon>Bacteria</taxon>
        <taxon>Pseudomonadati</taxon>
        <taxon>Acidobacteriota</taxon>
        <taxon>Terriglobia</taxon>
        <taxon>Terriglobales</taxon>
        <taxon>Acidobacteriaceae</taxon>
        <taxon>Terriglobus</taxon>
    </lineage>
</organism>
<keyword evidence="1" id="KW-0645">Protease</keyword>
<dbReference type="GO" id="GO:0030246">
    <property type="term" value="F:carbohydrate binding"/>
    <property type="evidence" value="ECO:0007669"/>
    <property type="project" value="InterPro"/>
</dbReference>
<dbReference type="SUPFAM" id="SSF49452">
    <property type="entry name" value="Starch-binding domain-like"/>
    <property type="match status" value="1"/>
</dbReference>
<evidence type="ECO:0000313" key="1">
    <source>
        <dbReference type="EMBL" id="QEE29464.1"/>
    </source>
</evidence>
<proteinExistence type="predicted"/>
<name>A0A5B9ECT4_9BACT</name>
<dbReference type="PROSITE" id="PS01156">
    <property type="entry name" value="TONB_DEPENDENT_REC_2"/>
    <property type="match status" value="1"/>
</dbReference>
<dbReference type="AlphaFoldDB" id="A0A5B9ECT4"/>
<dbReference type="Gene3D" id="2.60.40.1120">
    <property type="entry name" value="Carboxypeptidase-like, regulatory domain"/>
    <property type="match status" value="1"/>
</dbReference>
<keyword evidence="1" id="KW-0378">Hydrolase</keyword>
<dbReference type="Pfam" id="PF13620">
    <property type="entry name" value="CarboxypepD_reg"/>
    <property type="match status" value="1"/>
</dbReference>
<accession>A0A5B9ECT4</accession>
<dbReference type="EMBL" id="CP042806">
    <property type="protein sequence ID" value="QEE29464.1"/>
    <property type="molecule type" value="Genomic_DNA"/>
</dbReference>
<dbReference type="GO" id="GO:0004180">
    <property type="term" value="F:carboxypeptidase activity"/>
    <property type="evidence" value="ECO:0007669"/>
    <property type="project" value="UniProtKB-KW"/>
</dbReference>
<keyword evidence="1" id="KW-0121">Carboxypeptidase</keyword>
<dbReference type="OrthoDB" id="102259at2"/>
<evidence type="ECO:0000313" key="2">
    <source>
        <dbReference type="Proteomes" id="UP000321820"/>
    </source>
</evidence>
<dbReference type="InterPro" id="IPR013784">
    <property type="entry name" value="Carb-bd-like_fold"/>
</dbReference>
<protein>
    <submittedName>
        <fullName evidence="1">Carboxypeptidase regulatory-like domain-containing protein</fullName>
    </submittedName>
</protein>
<keyword evidence="2" id="KW-1185">Reference proteome</keyword>
<reference evidence="1 2" key="1">
    <citation type="submission" date="2019-08" db="EMBL/GenBank/DDBJ databases">
        <title>Complete genome sequence of Terriglobus albidus strain ORNL.</title>
        <authorList>
            <person name="Podar M."/>
        </authorList>
    </citation>
    <scope>NUCLEOTIDE SEQUENCE [LARGE SCALE GENOMIC DNA]</scope>
    <source>
        <strain evidence="1 2">ORNL</strain>
    </source>
</reference>
<sequence>MQGRGFSGIGWRSVSCASAVKRVRLQSVSLLLVLMPVAIGVAVAQPKGADVSGIVRDAQGIPQMGALVQALLPDATPAGMAVTDLKGHYVIRNLTPGKYQVRASAALFLPSMRGDLRLRAGAQAIVNLTLTTLFEESRWLPAERRQPDEPADEWTWSLRTAANRPILRLAGDQDVVLISPGPETPRRVSHTRVEAASGDGFGGGGVKNAVTYGTASSDGHGTLVRAGSSVVSGPYAMGAATEGSVVYQQPAGMFGYTRTRVSFQDHPEMMGQGGASGYQAYTIDSAEVMNFGDMLSLEVGSSLRAVRMGAASVEARPFVKLAMRPSDMLVLSYRMARSRETQSADDIDAADAPLPVAVLQGDRMLQERGTHQQFAATLRNGKGSIRTAYYRDSIDRPMVAGTGPVTGSQLAHGTMLADATTGTSRMMGDAYTSVGWSVFASEQLGQNVWTTVELNTGDALSVVNAPQTASPTATRFRAGRTKSAAVGVKALLPASGTQLRTSYRWQNEQTVTPVNLFSAMSRQPYLSLSVRQPLRIRRLRLENMEAFLDVTNLLEQGYQPYLSSDGRTLYLAQSPRMLQAGLAFTF</sequence>
<dbReference type="KEGG" id="talb:FTW19_16555"/>
<dbReference type="InterPro" id="IPR010917">
    <property type="entry name" value="TonB_rcpt_CS"/>
</dbReference>
<dbReference type="SUPFAM" id="SSF56935">
    <property type="entry name" value="Porins"/>
    <property type="match status" value="1"/>
</dbReference>
<dbReference type="Proteomes" id="UP000321820">
    <property type="component" value="Chromosome"/>
</dbReference>